<keyword evidence="2 6" id="KW-0732">Signal</keyword>
<evidence type="ECO:0000313" key="7">
    <source>
        <dbReference type="EMBL" id="OBK17061.1"/>
    </source>
</evidence>
<evidence type="ECO:0000256" key="3">
    <source>
        <dbReference type="ARBA" id="ARBA00023136"/>
    </source>
</evidence>
<name>A0A1A3N5I0_MYCAS</name>
<dbReference type="OrthoDB" id="4625500at2"/>
<keyword evidence="3" id="KW-0472">Membrane</keyword>
<evidence type="ECO:0000256" key="1">
    <source>
        <dbReference type="ARBA" id="ARBA00022475"/>
    </source>
</evidence>
<sequence>MRRHTVAAVAVFGGAALAACTSPPQTPLASTASVTVNGVKATFDVVKCTQVQWYRTIHIGHKLSGATVVVDGRAAKAVAESARINNVGGFTGMYSQGGGDAAETRFDGSTYLITGVAAGSSTANPTEPATAEFKISAKC</sequence>
<gene>
    <name evidence="7" type="ORF">A5635_05645</name>
</gene>
<proteinExistence type="predicted"/>
<dbReference type="PROSITE" id="PS51257">
    <property type="entry name" value="PROKAR_LIPOPROTEIN"/>
    <property type="match status" value="1"/>
</dbReference>
<evidence type="ECO:0000256" key="5">
    <source>
        <dbReference type="ARBA" id="ARBA00023288"/>
    </source>
</evidence>
<keyword evidence="1" id="KW-1003">Cell membrane</keyword>
<comment type="caution">
    <text evidence="7">The sequence shown here is derived from an EMBL/GenBank/DDBJ whole genome shotgun (WGS) entry which is preliminary data.</text>
</comment>
<evidence type="ECO:0000256" key="6">
    <source>
        <dbReference type="SAM" id="SignalP"/>
    </source>
</evidence>
<evidence type="ECO:0008006" key="9">
    <source>
        <dbReference type="Google" id="ProtNLM"/>
    </source>
</evidence>
<protein>
    <recommendedName>
        <fullName evidence="9">Lipoprotein LpqH</fullName>
    </recommendedName>
</protein>
<reference evidence="8" key="1">
    <citation type="submission" date="2016-06" db="EMBL/GenBank/DDBJ databases">
        <authorList>
            <person name="Sutton G."/>
            <person name="Brinkac L."/>
            <person name="Sanka R."/>
            <person name="Adams M."/>
            <person name="Lau E."/>
            <person name="Garcia-Basteiro A."/>
            <person name="Lopez-Varela E."/>
            <person name="Palencia S."/>
        </authorList>
    </citation>
    <scope>NUCLEOTIDE SEQUENCE [LARGE SCALE GENOMIC DNA]</scope>
    <source>
        <strain evidence="8">1245335.1</strain>
    </source>
</reference>
<keyword evidence="4" id="KW-0564">Palmitate</keyword>
<organism evidence="7 8">
    <name type="scientific">Mycobacterium asiaticum</name>
    <dbReference type="NCBI Taxonomy" id="1790"/>
    <lineage>
        <taxon>Bacteria</taxon>
        <taxon>Bacillati</taxon>
        <taxon>Actinomycetota</taxon>
        <taxon>Actinomycetes</taxon>
        <taxon>Mycobacteriales</taxon>
        <taxon>Mycobacteriaceae</taxon>
        <taxon>Mycobacterium</taxon>
    </lineage>
</organism>
<evidence type="ECO:0000256" key="2">
    <source>
        <dbReference type="ARBA" id="ARBA00022729"/>
    </source>
</evidence>
<dbReference type="GO" id="GO:0016020">
    <property type="term" value="C:membrane"/>
    <property type="evidence" value="ECO:0007669"/>
    <property type="project" value="InterPro"/>
</dbReference>
<accession>A0A1A3N5I0</accession>
<feature type="signal peptide" evidence="6">
    <location>
        <begin position="1"/>
        <end position="18"/>
    </location>
</feature>
<dbReference type="Proteomes" id="UP000093819">
    <property type="component" value="Unassembled WGS sequence"/>
</dbReference>
<dbReference type="InterPro" id="IPR008691">
    <property type="entry name" value="LpqH"/>
</dbReference>
<dbReference type="AlphaFoldDB" id="A0A1A3N5I0"/>
<feature type="chain" id="PRO_5038697317" description="Lipoprotein LpqH" evidence="6">
    <location>
        <begin position="19"/>
        <end position="139"/>
    </location>
</feature>
<evidence type="ECO:0000256" key="4">
    <source>
        <dbReference type="ARBA" id="ARBA00023139"/>
    </source>
</evidence>
<evidence type="ECO:0000313" key="8">
    <source>
        <dbReference type="Proteomes" id="UP000093819"/>
    </source>
</evidence>
<keyword evidence="5" id="KW-0449">Lipoprotein</keyword>
<dbReference type="Pfam" id="PF05481">
    <property type="entry name" value="Myco_19_kDa"/>
    <property type="match status" value="1"/>
</dbReference>
<dbReference type="EMBL" id="LZLR01000193">
    <property type="protein sequence ID" value="OBK17061.1"/>
    <property type="molecule type" value="Genomic_DNA"/>
</dbReference>